<dbReference type="InterPro" id="IPR022657">
    <property type="entry name" value="De-COase2_CS"/>
</dbReference>
<dbReference type="SUPFAM" id="SSF51419">
    <property type="entry name" value="PLP-binding barrel"/>
    <property type="match status" value="1"/>
</dbReference>
<gene>
    <name evidence="5" type="ORF">GF068_27725</name>
</gene>
<dbReference type="Proteomes" id="UP000440224">
    <property type="component" value="Unassembled WGS sequence"/>
</dbReference>
<dbReference type="GO" id="GO:0009089">
    <property type="term" value="P:lysine biosynthetic process via diaminopimelate"/>
    <property type="evidence" value="ECO:0007669"/>
    <property type="project" value="TreeGrafter"/>
</dbReference>
<evidence type="ECO:0000256" key="1">
    <source>
        <dbReference type="ARBA" id="ARBA00001933"/>
    </source>
</evidence>
<dbReference type="InterPro" id="IPR029066">
    <property type="entry name" value="PLP-binding_barrel"/>
</dbReference>
<dbReference type="PRINTS" id="PR01179">
    <property type="entry name" value="ODADCRBXLASE"/>
</dbReference>
<proteinExistence type="predicted"/>
<feature type="modified residue" description="N6-(pyridoxal phosphate)lysine" evidence="3">
    <location>
        <position position="63"/>
    </location>
</feature>
<dbReference type="InterPro" id="IPR009006">
    <property type="entry name" value="Ala_racemase/Decarboxylase_C"/>
</dbReference>
<dbReference type="PANTHER" id="PTHR43727:SF3">
    <property type="entry name" value="GROUP IV DECARBOXYLASE"/>
    <property type="match status" value="1"/>
</dbReference>
<evidence type="ECO:0000313" key="6">
    <source>
        <dbReference type="Proteomes" id="UP000440224"/>
    </source>
</evidence>
<dbReference type="InterPro" id="IPR022644">
    <property type="entry name" value="De-COase2_N"/>
</dbReference>
<organism evidence="5 6">
    <name type="scientific">Polyangium spumosum</name>
    <dbReference type="NCBI Taxonomy" id="889282"/>
    <lineage>
        <taxon>Bacteria</taxon>
        <taxon>Pseudomonadati</taxon>
        <taxon>Myxococcota</taxon>
        <taxon>Polyangia</taxon>
        <taxon>Polyangiales</taxon>
        <taxon>Polyangiaceae</taxon>
        <taxon>Polyangium</taxon>
    </lineage>
</organism>
<dbReference type="InterPro" id="IPR000183">
    <property type="entry name" value="Orn/DAP/Arg_de-COase"/>
</dbReference>
<dbReference type="AlphaFoldDB" id="A0A6N7PVW8"/>
<dbReference type="PRINTS" id="PR01182">
    <property type="entry name" value="ORNDCRBXLASE"/>
</dbReference>
<dbReference type="GO" id="GO:0008836">
    <property type="term" value="F:diaminopimelate decarboxylase activity"/>
    <property type="evidence" value="ECO:0007669"/>
    <property type="project" value="TreeGrafter"/>
</dbReference>
<dbReference type="Gene3D" id="2.40.37.10">
    <property type="entry name" value="Lyase, Ornithine Decarboxylase, Chain A, domain 1"/>
    <property type="match status" value="1"/>
</dbReference>
<evidence type="ECO:0000313" key="5">
    <source>
        <dbReference type="EMBL" id="MRG95677.1"/>
    </source>
</evidence>
<evidence type="ECO:0000259" key="4">
    <source>
        <dbReference type="Pfam" id="PF02784"/>
    </source>
</evidence>
<dbReference type="Pfam" id="PF02784">
    <property type="entry name" value="Orn_Arg_deC_N"/>
    <property type="match status" value="1"/>
</dbReference>
<keyword evidence="6" id="KW-1185">Reference proteome</keyword>
<dbReference type="SUPFAM" id="SSF50621">
    <property type="entry name" value="Alanine racemase C-terminal domain-like"/>
    <property type="match status" value="1"/>
</dbReference>
<dbReference type="Gene3D" id="3.20.20.10">
    <property type="entry name" value="Alanine racemase"/>
    <property type="match status" value="1"/>
</dbReference>
<dbReference type="EMBL" id="WJIE01000008">
    <property type="protein sequence ID" value="MRG95677.1"/>
    <property type="molecule type" value="Genomic_DNA"/>
</dbReference>
<sequence length="426" mass="46011">MSRWIERTRVEDASAVLRRAIAEGLFSKDTTAALFHDLGRVRARLAELAERFPEGTLHAVAIKANPVVELLRALVQAGAGLEAASFEEVRLALAAGCPASRIVFDSPAKTRDELAQALALGVRINIDNMDELDRIASSIGASEPPLVGLRVNPQVGGGSIALTSVATRSSKFGVPIERRAEILAAFEAHPFLRALHVHVGSQGMPLDRLVEGVARVFSLRDDIERRAGRGRVRAFDLGGGLPVAYRPEDEAIPLSAYVDALKGRIPGLFAGDLGLVTEFGRAIHATAGWAASRVEYVKQAGDERLAVIHLGADLLVRRAYRPDEWHHEIAVLDAEGRPKGGPTERVTLVGPLCFSGDVIAHNTVLPRIDPGDFVLLHDVGAYTLGMWSRHCSRGLPLVLGHDGDELSVLKEHETPDDVVAFWSKSR</sequence>
<dbReference type="PANTHER" id="PTHR43727">
    <property type="entry name" value="DIAMINOPIMELATE DECARBOXYLASE"/>
    <property type="match status" value="1"/>
</dbReference>
<reference evidence="5 6" key="1">
    <citation type="submission" date="2019-10" db="EMBL/GenBank/DDBJ databases">
        <title>A soil myxobacterium in the family Polyangiaceae.</title>
        <authorList>
            <person name="Li Y."/>
            <person name="Wang J."/>
        </authorList>
    </citation>
    <scope>NUCLEOTIDE SEQUENCE [LARGE SCALE GENOMIC DNA]</scope>
    <source>
        <strain evidence="5 6">DSM 14734</strain>
    </source>
</reference>
<comment type="caution">
    <text evidence="5">The sequence shown here is derived from an EMBL/GenBank/DDBJ whole genome shotgun (WGS) entry which is preliminary data.</text>
</comment>
<accession>A0A6N7PVW8</accession>
<comment type="cofactor">
    <cofactor evidence="1 3">
        <name>pyridoxal 5'-phosphate</name>
        <dbReference type="ChEBI" id="CHEBI:597326"/>
    </cofactor>
</comment>
<dbReference type="RefSeq" id="WP_153822489.1">
    <property type="nucleotide sequence ID" value="NZ_WJIE01000008.1"/>
</dbReference>
<keyword evidence="2 3" id="KW-0663">Pyridoxal phosphate</keyword>
<dbReference type="PROSITE" id="PS00879">
    <property type="entry name" value="ODR_DC_2_2"/>
    <property type="match status" value="1"/>
</dbReference>
<feature type="active site" description="Proton donor" evidence="3">
    <location>
        <position position="353"/>
    </location>
</feature>
<protein>
    <submittedName>
        <fullName evidence="5">Diaminopimelate decarboxylase</fullName>
    </submittedName>
</protein>
<dbReference type="InterPro" id="IPR002433">
    <property type="entry name" value="Orn_de-COase"/>
</dbReference>
<feature type="domain" description="Orn/DAP/Arg decarboxylase 2 N-terminal" evidence="4">
    <location>
        <begin position="39"/>
        <end position="284"/>
    </location>
</feature>
<dbReference type="OrthoDB" id="9802241at2"/>
<dbReference type="GO" id="GO:0006596">
    <property type="term" value="P:polyamine biosynthetic process"/>
    <property type="evidence" value="ECO:0007669"/>
    <property type="project" value="InterPro"/>
</dbReference>
<evidence type="ECO:0000256" key="3">
    <source>
        <dbReference type="PIRSR" id="PIRSR600183-50"/>
    </source>
</evidence>
<evidence type="ECO:0000256" key="2">
    <source>
        <dbReference type="ARBA" id="ARBA00022898"/>
    </source>
</evidence>
<name>A0A6N7PVW8_9BACT</name>